<dbReference type="PANTHER" id="PTHR22950">
    <property type="entry name" value="AMINO ACID TRANSPORTER"/>
    <property type="match status" value="1"/>
</dbReference>
<evidence type="ECO:0000256" key="2">
    <source>
        <dbReference type="ARBA" id="ARBA00022692"/>
    </source>
</evidence>
<reference evidence="7" key="1">
    <citation type="journal article" date="2022" name="bioRxiv">
        <title>Genomics of Preaxostyla Flagellates Illuminates Evolutionary Transitions and the Path Towards Mitochondrial Loss.</title>
        <authorList>
            <person name="Novak L.V.F."/>
            <person name="Treitli S.C."/>
            <person name="Pyrih J."/>
            <person name="Halakuc P."/>
            <person name="Pipaliya S.V."/>
            <person name="Vacek V."/>
            <person name="Brzon O."/>
            <person name="Soukal P."/>
            <person name="Eme L."/>
            <person name="Dacks J.B."/>
            <person name="Karnkowska A."/>
            <person name="Elias M."/>
            <person name="Hampl V."/>
        </authorList>
    </citation>
    <scope>NUCLEOTIDE SEQUENCE</scope>
    <source>
        <strain evidence="7">RCP-MX</strain>
    </source>
</reference>
<keyword evidence="4 5" id="KW-0472">Membrane</keyword>
<feature type="transmembrane region" description="Helical" evidence="5">
    <location>
        <begin position="90"/>
        <end position="109"/>
    </location>
</feature>
<feature type="transmembrane region" description="Helical" evidence="5">
    <location>
        <begin position="279"/>
        <end position="300"/>
    </location>
</feature>
<feature type="domain" description="Amino acid transporter transmembrane" evidence="6">
    <location>
        <begin position="1"/>
        <end position="356"/>
    </location>
</feature>
<feature type="transmembrane region" description="Helical" evidence="5">
    <location>
        <begin position="306"/>
        <end position="327"/>
    </location>
</feature>
<evidence type="ECO:0000313" key="7">
    <source>
        <dbReference type="EMBL" id="KAJ4459997.1"/>
    </source>
</evidence>
<keyword evidence="2 5" id="KW-0812">Transmembrane</keyword>
<feature type="transmembrane region" description="Helical" evidence="5">
    <location>
        <begin position="121"/>
        <end position="138"/>
    </location>
</feature>
<dbReference type="Pfam" id="PF01490">
    <property type="entry name" value="Aa_trans"/>
    <property type="match status" value="1"/>
</dbReference>
<evidence type="ECO:0000313" key="8">
    <source>
        <dbReference type="Proteomes" id="UP001141327"/>
    </source>
</evidence>
<dbReference type="InterPro" id="IPR013057">
    <property type="entry name" value="AA_transpt_TM"/>
</dbReference>
<dbReference type="EMBL" id="JAPMOS010000016">
    <property type="protein sequence ID" value="KAJ4459997.1"/>
    <property type="molecule type" value="Genomic_DNA"/>
</dbReference>
<dbReference type="Proteomes" id="UP001141327">
    <property type="component" value="Unassembled WGS sequence"/>
</dbReference>
<proteinExistence type="predicted"/>
<feature type="transmembrane region" description="Helical" evidence="5">
    <location>
        <begin position="6"/>
        <end position="25"/>
    </location>
</feature>
<gene>
    <name evidence="7" type="ORF">PAPYR_4077</name>
</gene>
<evidence type="ECO:0000256" key="3">
    <source>
        <dbReference type="ARBA" id="ARBA00022989"/>
    </source>
</evidence>
<name>A0ABQ8UNE9_9EUKA</name>
<accession>A0ABQ8UNE9</accession>
<organism evidence="7 8">
    <name type="scientific">Paratrimastix pyriformis</name>
    <dbReference type="NCBI Taxonomy" id="342808"/>
    <lineage>
        <taxon>Eukaryota</taxon>
        <taxon>Metamonada</taxon>
        <taxon>Preaxostyla</taxon>
        <taxon>Paratrimastigidae</taxon>
        <taxon>Paratrimastix</taxon>
    </lineage>
</organism>
<feature type="transmembrane region" description="Helical" evidence="5">
    <location>
        <begin position="339"/>
        <end position="358"/>
    </location>
</feature>
<feature type="transmembrane region" description="Helical" evidence="5">
    <location>
        <begin position="46"/>
        <end position="70"/>
    </location>
</feature>
<comment type="subcellular location">
    <subcellularLocation>
        <location evidence="1">Membrane</location>
        <topology evidence="1">Multi-pass membrane protein</topology>
    </subcellularLocation>
</comment>
<sequence length="372" mass="40594">MGWGTFSFFLVLMAWLAYYSFWVLTEASHESGQTSYKGLASAMGGKLFPILVESTVLLYVCGTLTSYAVIIGDYIPPVMRAWFPGTPFQERWSCVLVLACCVYFPLTILRSLNSMKYVSSVALGFIGYTVLLVILRALRPSPAVAALPGASDPLVFWSSSLSDVFSATPLILVAFTAHYNVLRLYYELECRTVNVMRNVAGLSVSIVFAVYILVAFAGYSLFRGATRSNILSSFPAPDLFVDLAKVGMAAMVVLSYPLVHFAARGAVQNLLFPGWSFSWFRHVAIAVILVALPTTLGILVPDVSLVLNFSGAFAGSLMVYIYPGIFGLHYLKANSTHRLLSRVLIVFGVISMVLGVRFDTGWGPCLIKENGG</sequence>
<keyword evidence="3 5" id="KW-1133">Transmembrane helix</keyword>
<comment type="caution">
    <text evidence="7">The sequence shown here is derived from an EMBL/GenBank/DDBJ whole genome shotgun (WGS) entry which is preliminary data.</text>
</comment>
<feature type="transmembrane region" description="Helical" evidence="5">
    <location>
        <begin position="198"/>
        <end position="219"/>
    </location>
</feature>
<feature type="transmembrane region" description="Helical" evidence="5">
    <location>
        <begin position="239"/>
        <end position="259"/>
    </location>
</feature>
<evidence type="ECO:0000259" key="6">
    <source>
        <dbReference type="Pfam" id="PF01490"/>
    </source>
</evidence>
<evidence type="ECO:0000256" key="1">
    <source>
        <dbReference type="ARBA" id="ARBA00004141"/>
    </source>
</evidence>
<protein>
    <submittedName>
        <fullName evidence="7">Transmembrane amino acid transporter</fullName>
    </submittedName>
</protein>
<feature type="transmembrane region" description="Helical" evidence="5">
    <location>
        <begin position="164"/>
        <end position="186"/>
    </location>
</feature>
<keyword evidence="8" id="KW-1185">Reference proteome</keyword>
<evidence type="ECO:0000256" key="5">
    <source>
        <dbReference type="SAM" id="Phobius"/>
    </source>
</evidence>
<evidence type="ECO:0000256" key="4">
    <source>
        <dbReference type="ARBA" id="ARBA00023136"/>
    </source>
</evidence>